<evidence type="ECO:0000313" key="8">
    <source>
        <dbReference type="Proteomes" id="UP000518288"/>
    </source>
</evidence>
<gene>
    <name evidence="7" type="ORF">BDD16_001276</name>
</gene>
<evidence type="ECO:0000313" key="7">
    <source>
        <dbReference type="EMBL" id="NYG32290.1"/>
    </source>
</evidence>
<dbReference type="GO" id="GO:0004519">
    <property type="term" value="F:endonuclease activity"/>
    <property type="evidence" value="ECO:0007669"/>
    <property type="project" value="InterPro"/>
</dbReference>
<accession>A0A7Y9QVN8</accession>
<dbReference type="InterPro" id="IPR007476">
    <property type="entry name" value="RdgC"/>
</dbReference>
<keyword evidence="4" id="KW-0963">Cytoplasm</keyword>
<dbReference type="GO" id="GO:0003690">
    <property type="term" value="F:double-stranded DNA binding"/>
    <property type="evidence" value="ECO:0007669"/>
    <property type="project" value="TreeGrafter"/>
</dbReference>
<dbReference type="NCBIfam" id="NF001463">
    <property type="entry name" value="PRK00321.1-4"/>
    <property type="match status" value="1"/>
</dbReference>
<keyword evidence="5" id="KW-0233">DNA recombination</keyword>
<dbReference type="EMBL" id="JACCFH010000001">
    <property type="protein sequence ID" value="NYG32290.1"/>
    <property type="molecule type" value="Genomic_DNA"/>
</dbReference>
<name>A0A7Y9QVN8_9BURK</name>
<dbReference type="RefSeq" id="WP_310732791.1">
    <property type="nucleotide sequence ID" value="NZ_CAXYYM010000001.1"/>
</dbReference>
<dbReference type="Pfam" id="PF04381">
    <property type="entry name" value="RdgC"/>
    <property type="match status" value="1"/>
</dbReference>
<reference evidence="7 8" key="1">
    <citation type="submission" date="2020-07" db="EMBL/GenBank/DDBJ databases">
        <title>Genomic Encyclopedia of Archaeal and Bacterial Type Strains, Phase II (KMG-II): from individual species to whole genera.</title>
        <authorList>
            <person name="Goeker M."/>
        </authorList>
    </citation>
    <scope>NUCLEOTIDE SEQUENCE [LARGE SCALE GENOMIC DNA]</scope>
    <source>
        <strain evidence="7 8">DSM 21226</strain>
    </source>
</reference>
<evidence type="ECO:0000259" key="6">
    <source>
        <dbReference type="PROSITE" id="PS50819"/>
    </source>
</evidence>
<evidence type="ECO:0000256" key="5">
    <source>
        <dbReference type="ARBA" id="ARBA00023172"/>
    </source>
</evidence>
<dbReference type="NCBIfam" id="NF001464">
    <property type="entry name" value="PRK00321.1-5"/>
    <property type="match status" value="1"/>
</dbReference>
<evidence type="ECO:0000256" key="1">
    <source>
        <dbReference type="ARBA" id="ARBA00004453"/>
    </source>
</evidence>
<comment type="subcellular location">
    <subcellularLocation>
        <location evidence="1">Cytoplasm</location>
        <location evidence="1">Nucleoid</location>
    </subcellularLocation>
</comment>
<proteinExistence type="inferred from homology"/>
<dbReference type="AlphaFoldDB" id="A0A7Y9QVN8"/>
<evidence type="ECO:0000256" key="4">
    <source>
        <dbReference type="ARBA" id="ARBA00022490"/>
    </source>
</evidence>
<protein>
    <recommendedName>
        <fullName evidence="3">Recombination-associated protein RdgC</fullName>
    </recommendedName>
</protein>
<dbReference type="PANTHER" id="PTHR38103:SF1">
    <property type="entry name" value="RECOMBINATION-ASSOCIATED PROTEIN RDGC"/>
    <property type="match status" value="1"/>
</dbReference>
<dbReference type="Proteomes" id="UP000518288">
    <property type="component" value="Unassembled WGS sequence"/>
</dbReference>
<comment type="similarity">
    <text evidence="2">Belongs to the RdgC family.</text>
</comment>
<sequence length="300" mass="33358">MFTFKNLTVFRMEPGWSASLEQIEAGLEKARFVECGSTQEESAGWVPPRGPAEAPLAETVRGQWLMRLMIEQRVLPGSVVKRRIDEIAARIERETGRKPGRKQTKELKEQATLELLPMAFTKRSAVNVWLSPDTGFLVLDTSSPGRADEVVTLLVKALDGLSVRALHTQESPAAVMADWLLTGEPAADFTVDRECELKSSDEMKSVVRYARHPLDTDEVRQHITQGKMPTRLAMTWNGRVSFVLTEGMQLRKIEFLDGVLDTDGSAEERFDADVAIITTELTHGLTALIEALGGEHQVVM</sequence>
<dbReference type="PANTHER" id="PTHR38103">
    <property type="entry name" value="RECOMBINATION-ASSOCIATED PROTEIN RDGC"/>
    <property type="match status" value="1"/>
</dbReference>
<dbReference type="PROSITE" id="PS50819">
    <property type="entry name" value="INTEIN_ENDONUCLEASE"/>
    <property type="match status" value="1"/>
</dbReference>
<feature type="domain" description="DOD-type homing endonuclease" evidence="6">
    <location>
        <begin position="239"/>
        <end position="294"/>
    </location>
</feature>
<keyword evidence="8" id="KW-1185">Reference proteome</keyword>
<dbReference type="GO" id="GO:0006310">
    <property type="term" value="P:DNA recombination"/>
    <property type="evidence" value="ECO:0007669"/>
    <property type="project" value="UniProtKB-KW"/>
</dbReference>
<dbReference type="GO" id="GO:0043590">
    <property type="term" value="C:bacterial nucleoid"/>
    <property type="evidence" value="ECO:0007669"/>
    <property type="project" value="TreeGrafter"/>
</dbReference>
<dbReference type="GO" id="GO:0000018">
    <property type="term" value="P:regulation of DNA recombination"/>
    <property type="evidence" value="ECO:0007669"/>
    <property type="project" value="TreeGrafter"/>
</dbReference>
<organism evidence="7 8">
    <name type="scientific">Sphaerotilus montanus</name>
    <dbReference type="NCBI Taxonomy" id="522889"/>
    <lineage>
        <taxon>Bacteria</taxon>
        <taxon>Pseudomonadati</taxon>
        <taxon>Pseudomonadota</taxon>
        <taxon>Betaproteobacteria</taxon>
        <taxon>Burkholderiales</taxon>
        <taxon>Sphaerotilaceae</taxon>
        <taxon>Sphaerotilus</taxon>
    </lineage>
</organism>
<dbReference type="InterPro" id="IPR004042">
    <property type="entry name" value="Intein_endonuc_central"/>
</dbReference>
<evidence type="ECO:0000256" key="2">
    <source>
        <dbReference type="ARBA" id="ARBA00008657"/>
    </source>
</evidence>
<evidence type="ECO:0000256" key="3">
    <source>
        <dbReference type="ARBA" id="ARBA00022296"/>
    </source>
</evidence>
<comment type="caution">
    <text evidence="7">The sequence shown here is derived from an EMBL/GenBank/DDBJ whole genome shotgun (WGS) entry which is preliminary data.</text>
</comment>